<evidence type="ECO:0000313" key="5">
    <source>
        <dbReference type="Proteomes" id="UP000290189"/>
    </source>
</evidence>
<reference evidence="2 4" key="1">
    <citation type="submission" date="2015-02" db="EMBL/GenBank/DDBJ databases">
        <authorList>
            <person name="Chooi Y.-H."/>
        </authorList>
    </citation>
    <scope>NUCLEOTIDE SEQUENCE [LARGE SCALE GENOMIC DNA]</scope>
    <source>
        <strain evidence="2">E3</strain>
    </source>
</reference>
<feature type="region of interest" description="Disordered" evidence="1">
    <location>
        <begin position="227"/>
        <end position="262"/>
    </location>
</feature>
<geneLocation type="mitochondrion" evidence="3"/>
<keyword evidence="3" id="KW-0496">Mitochondrion</keyword>
<dbReference type="EMBL" id="CDSF01000122">
    <property type="protein sequence ID" value="CEP02166.1"/>
    <property type="molecule type" value="Genomic_DNA"/>
</dbReference>
<keyword evidence="4" id="KW-1185">Reference proteome</keyword>
<proteinExistence type="predicted"/>
<feature type="region of interest" description="Disordered" evidence="1">
    <location>
        <begin position="1"/>
        <end position="68"/>
    </location>
</feature>
<feature type="compositionally biased region" description="Basic residues" evidence="1">
    <location>
        <begin position="1"/>
        <end position="13"/>
    </location>
</feature>
<sequence>MHGRGRGHGRRAKGSTLREHRSRATASFSRRPPPSAAVESGGSDDDAGQDAPEPKRDKFSRRALLPNANRALGVIETDDDAATERRRRRELTYRLLTEPPDEDAYRQTFDHTAHDQALLRDAAQRLFEIDLDDLARSLERLPVHVLLRLPKEYADAADASTEDAGQATPAPGHKEAVMGDTGTTHRPVPHPAPATEPVPVAVASAGSVPSAARSNVAIADDLDDLLDQHSGRRVPPAATTTPAVSVDADDADAELDRLLEEL</sequence>
<accession>A0A0G4J4J4</accession>
<dbReference type="Proteomes" id="UP000039324">
    <property type="component" value="Unassembled WGS sequence"/>
</dbReference>
<name>A0A0G4J4J4_PLABS</name>
<evidence type="ECO:0000313" key="4">
    <source>
        <dbReference type="Proteomes" id="UP000039324"/>
    </source>
</evidence>
<organism evidence="2 4">
    <name type="scientific">Plasmodiophora brassicae</name>
    <name type="common">Clubroot disease agent</name>
    <dbReference type="NCBI Taxonomy" id="37360"/>
    <lineage>
        <taxon>Eukaryota</taxon>
        <taxon>Sar</taxon>
        <taxon>Rhizaria</taxon>
        <taxon>Endomyxa</taxon>
        <taxon>Phytomyxea</taxon>
        <taxon>Plasmodiophorida</taxon>
        <taxon>Plasmodiophoridae</taxon>
        <taxon>Plasmodiophora</taxon>
    </lineage>
</organism>
<evidence type="ECO:0000313" key="2">
    <source>
        <dbReference type="EMBL" id="CEP02166.1"/>
    </source>
</evidence>
<feature type="compositionally biased region" description="Low complexity" evidence="1">
    <location>
        <begin position="233"/>
        <end position="246"/>
    </location>
</feature>
<gene>
    <name evidence="2" type="ORF">PBRA_002432</name>
    <name evidence="3" type="ORF">PLBR_LOCUS859</name>
</gene>
<evidence type="ECO:0000313" key="3">
    <source>
        <dbReference type="EMBL" id="SPQ93644.1"/>
    </source>
</evidence>
<evidence type="ECO:0000256" key="1">
    <source>
        <dbReference type="SAM" id="MobiDB-lite"/>
    </source>
</evidence>
<protein>
    <submittedName>
        <fullName evidence="2">Uncharacterized protein</fullName>
    </submittedName>
</protein>
<feature type="region of interest" description="Disordered" evidence="1">
    <location>
        <begin position="157"/>
        <end position="185"/>
    </location>
</feature>
<reference evidence="3 5" key="2">
    <citation type="submission" date="2018-03" db="EMBL/GenBank/DDBJ databases">
        <authorList>
            <person name="Fogelqvist J."/>
        </authorList>
    </citation>
    <scope>NUCLEOTIDE SEQUENCE [LARGE SCALE GENOMIC DNA]</scope>
</reference>
<dbReference type="EMBL" id="OVEO01000001">
    <property type="protein sequence ID" value="SPQ93644.1"/>
    <property type="molecule type" value="Genomic_DNA"/>
</dbReference>
<dbReference type="AlphaFoldDB" id="A0A0G4J4J4"/>
<dbReference type="Proteomes" id="UP000290189">
    <property type="component" value="Unassembled WGS sequence"/>
</dbReference>